<dbReference type="Proteomes" id="UP000267249">
    <property type="component" value="Chromosome"/>
</dbReference>
<name>A0AAN1UUF4_SYNEL</name>
<keyword evidence="5 7" id="KW-0472">Membrane</keyword>
<dbReference type="InterPro" id="IPR011990">
    <property type="entry name" value="TPR-like_helical_dom_sf"/>
</dbReference>
<keyword evidence="3 7" id="KW-0812">Transmembrane</keyword>
<dbReference type="InterPro" id="IPR050739">
    <property type="entry name" value="MFP"/>
</dbReference>
<evidence type="ECO:0000256" key="4">
    <source>
        <dbReference type="ARBA" id="ARBA00022989"/>
    </source>
</evidence>
<evidence type="ECO:0000256" key="2">
    <source>
        <dbReference type="ARBA" id="ARBA00009477"/>
    </source>
</evidence>
<dbReference type="PANTHER" id="PTHR30386">
    <property type="entry name" value="MEMBRANE FUSION SUBUNIT OF EMRAB-TOLC MULTIDRUG EFFLUX PUMP"/>
    <property type="match status" value="1"/>
</dbReference>
<dbReference type="RefSeq" id="WP_208672596.1">
    <property type="nucleotide sequence ID" value="NZ_CP030139.2"/>
</dbReference>
<feature type="domain" description="AprE-like beta-barrel" evidence="8">
    <location>
        <begin position="450"/>
        <end position="553"/>
    </location>
</feature>
<evidence type="ECO:0000256" key="6">
    <source>
        <dbReference type="SAM" id="Coils"/>
    </source>
</evidence>
<protein>
    <submittedName>
        <fullName evidence="9">HlyD family efflux transporter periplasmic adaptor subunit</fullName>
    </submittedName>
</protein>
<dbReference type="GO" id="GO:0016020">
    <property type="term" value="C:membrane"/>
    <property type="evidence" value="ECO:0007669"/>
    <property type="project" value="UniProtKB-SubCell"/>
</dbReference>
<proteinExistence type="inferred from homology"/>
<evidence type="ECO:0000256" key="7">
    <source>
        <dbReference type="SAM" id="Phobius"/>
    </source>
</evidence>
<dbReference type="InterPro" id="IPR058982">
    <property type="entry name" value="Beta-barrel_AprE"/>
</dbReference>
<comment type="similarity">
    <text evidence="2">Belongs to the membrane fusion protein (MFP) (TC 8.A.1) family.</text>
</comment>
<dbReference type="Gene3D" id="1.25.40.10">
    <property type="entry name" value="Tetratricopeptide repeat domain"/>
    <property type="match status" value="1"/>
</dbReference>
<dbReference type="AlphaFoldDB" id="A0AAN1UUF4"/>
<keyword evidence="6" id="KW-0175">Coiled coil</keyword>
<reference evidence="9 10" key="1">
    <citation type="journal article" date="2018" name="Sci. Rep.">
        <title>Genome Features and Biochemical Characteristics of a Robust, Fast Growing and Naturally Transformable Cyanobacterium Synechococcus elongatus PCC 11801 Isolated from India.</title>
        <authorList>
            <person name="Jaiswal D."/>
            <person name="Sengupta A."/>
            <person name="Sohoni S."/>
            <person name="Sengupta S."/>
            <person name="Phadnavis A.G."/>
            <person name="Pakrasi H.B."/>
            <person name="Wangikar P.P."/>
        </authorList>
    </citation>
    <scope>NUCLEOTIDE SEQUENCE [LARGE SCALE GENOMIC DNA]</scope>
    <source>
        <strain evidence="9 10">PCC 11801</strain>
    </source>
</reference>
<accession>A0AAN1UUF4</accession>
<gene>
    <name evidence="9" type="ORF">DOP62_07210</name>
</gene>
<feature type="transmembrane region" description="Helical" evidence="7">
    <location>
        <begin position="185"/>
        <end position="207"/>
    </location>
</feature>
<dbReference type="EMBL" id="CP030139">
    <property type="protein sequence ID" value="AZB72533.1"/>
    <property type="molecule type" value="Genomic_DNA"/>
</dbReference>
<comment type="subcellular location">
    <subcellularLocation>
        <location evidence="1">Membrane</location>
        <topology evidence="1">Single-pass membrane protein</topology>
    </subcellularLocation>
</comment>
<feature type="coiled-coil region" evidence="6">
    <location>
        <begin position="265"/>
        <end position="292"/>
    </location>
</feature>
<dbReference type="PRINTS" id="PR01490">
    <property type="entry name" value="RTXTOXIND"/>
</dbReference>
<dbReference type="Pfam" id="PF26002">
    <property type="entry name" value="Beta-barrel_AprE"/>
    <property type="match status" value="1"/>
</dbReference>
<dbReference type="Gene3D" id="2.40.30.170">
    <property type="match status" value="1"/>
</dbReference>
<evidence type="ECO:0000313" key="10">
    <source>
        <dbReference type="Proteomes" id="UP000267249"/>
    </source>
</evidence>
<dbReference type="PANTHER" id="PTHR30386:SF26">
    <property type="entry name" value="TRANSPORT PROTEIN COMB"/>
    <property type="match status" value="1"/>
</dbReference>
<evidence type="ECO:0000259" key="8">
    <source>
        <dbReference type="Pfam" id="PF26002"/>
    </source>
</evidence>
<keyword evidence="4 7" id="KW-1133">Transmembrane helix</keyword>
<organism evidence="9 10">
    <name type="scientific">Synechococcus elongatus PCC 11801</name>
    <dbReference type="NCBI Taxonomy" id="2219813"/>
    <lineage>
        <taxon>Bacteria</taxon>
        <taxon>Bacillati</taxon>
        <taxon>Cyanobacteriota</taxon>
        <taxon>Cyanophyceae</taxon>
        <taxon>Synechococcales</taxon>
        <taxon>Synechococcaceae</taxon>
        <taxon>Synechococcus</taxon>
    </lineage>
</organism>
<sequence>MYTSDQSENCYFEIEKNYLNGYLEVAEELADQLVKSLPQDPRLRLLRGHIYYSLGELKKARYEYELTRGLTIDEEIIDQSLNGLERCDSIQQNKTELQSDATIIFPSHAVLAASQLEQSLLTHKNEQLSPDAQMLTQHSDNAEPCIPPSISQDVLHSIQVVSDDEIPEHLHVLQADEFLPPVNHWFQIAGIILVLGFVGTAILSSILKYQVVVKAPAVIRPIGETRLVQAAVEGKVRQIIARSNQEVKQGDPIVLLDDSRQLTRKAQLVESIAKNRQKLQQIQSQKLAVEEEMLAESNKAARGVDINQAELQTAEASLALAAEEYSRFQALASAGAIADLIVQEKLASYRIAQANLNRAQEMTAQTQEQGLATQARLRQMQDQLAQQEFDVLQQIKVEQKELQQMNIDLANTIIRAPIAGIIQSMNLRNPDQMVGVGQEIARISPTQSGLVIKALVPSQDILPVAVGQRVQLRIAACPYPDFGTLEARVQAIAPDAGSLGNSIPQVGAATAPSESTSSQAFEVTIKPQEKPLTDGQRICKIRPGMEAQADIITNEETVLKFMLRKARLLWQS</sequence>
<evidence type="ECO:0000256" key="1">
    <source>
        <dbReference type="ARBA" id="ARBA00004167"/>
    </source>
</evidence>
<evidence type="ECO:0000256" key="5">
    <source>
        <dbReference type="ARBA" id="ARBA00023136"/>
    </source>
</evidence>
<evidence type="ECO:0000256" key="3">
    <source>
        <dbReference type="ARBA" id="ARBA00022692"/>
    </source>
</evidence>
<evidence type="ECO:0000313" key="9">
    <source>
        <dbReference type="EMBL" id="AZB72533.1"/>
    </source>
</evidence>